<dbReference type="Proteomes" id="UP000197208">
    <property type="component" value="Unassembled WGS sequence"/>
</dbReference>
<dbReference type="OrthoDB" id="70656at2"/>
<organism evidence="2 3">
    <name type="scientific">Deinococcus indicus</name>
    <dbReference type="NCBI Taxonomy" id="223556"/>
    <lineage>
        <taxon>Bacteria</taxon>
        <taxon>Thermotogati</taxon>
        <taxon>Deinococcota</taxon>
        <taxon>Deinococci</taxon>
        <taxon>Deinococcales</taxon>
        <taxon>Deinococcaceae</taxon>
        <taxon>Deinococcus</taxon>
    </lineage>
</organism>
<comment type="caution">
    <text evidence="2">The sequence shown here is derived from an EMBL/GenBank/DDBJ whole genome shotgun (WGS) entry which is preliminary data.</text>
</comment>
<dbReference type="RefSeq" id="WP_088246637.1">
    <property type="nucleotide sequence ID" value="NZ_NHMK01000003.1"/>
</dbReference>
<accession>A0A246BTD8</accession>
<name>A0A246BTD8_9DEIO</name>
<sequence>MNGNAVKIYAHSLPEIDSDFDTIGLLIARPLTHEEALRAAGALGYALARMNGESLGDPVSLIFTPASTYLTFHFDSTKCRRSSYSFEEAFRDAAAYIETGTPVRKSDRAGRGTKGTRLIDGIGAVSLTILLDVDVDAGPQPTPPAPAVSAAQRALDEARDRLNAAQHAYAQAAIAYAGAGL</sequence>
<protein>
    <submittedName>
        <fullName evidence="2">Uncharacterized protein</fullName>
    </submittedName>
</protein>
<dbReference type="AlphaFoldDB" id="A0A246BTD8"/>
<dbReference type="EMBL" id="NHMK01000003">
    <property type="protein sequence ID" value="OWL98944.1"/>
    <property type="molecule type" value="Genomic_DNA"/>
</dbReference>
<evidence type="ECO:0000256" key="1">
    <source>
        <dbReference type="SAM" id="Coils"/>
    </source>
</evidence>
<evidence type="ECO:0000313" key="3">
    <source>
        <dbReference type="Proteomes" id="UP000197208"/>
    </source>
</evidence>
<evidence type="ECO:0000313" key="2">
    <source>
        <dbReference type="EMBL" id="OWL98944.1"/>
    </source>
</evidence>
<proteinExistence type="predicted"/>
<feature type="coiled-coil region" evidence="1">
    <location>
        <begin position="148"/>
        <end position="175"/>
    </location>
</feature>
<keyword evidence="1" id="KW-0175">Coiled coil</keyword>
<reference evidence="2 3" key="1">
    <citation type="submission" date="2017-05" db="EMBL/GenBank/DDBJ databases">
        <title>De novo genome assembly of Deniococcus indicus strain DR1.</title>
        <authorList>
            <person name="Chauhan D."/>
            <person name="Yennamalli R.M."/>
            <person name="Priyadarshini R."/>
        </authorList>
    </citation>
    <scope>NUCLEOTIDE SEQUENCE [LARGE SCALE GENOMIC DNA]</scope>
    <source>
        <strain evidence="2 3">DR1</strain>
    </source>
</reference>
<gene>
    <name evidence="2" type="ORF">CBQ26_00360</name>
</gene>
<keyword evidence="3" id="KW-1185">Reference proteome</keyword>